<evidence type="ECO:0000313" key="2">
    <source>
        <dbReference type="EMBL" id="KAH7318759.1"/>
    </source>
</evidence>
<protein>
    <submittedName>
        <fullName evidence="2">Uncharacterized protein</fullName>
    </submittedName>
</protein>
<feature type="compositionally biased region" description="Polar residues" evidence="1">
    <location>
        <begin position="270"/>
        <end position="284"/>
    </location>
</feature>
<evidence type="ECO:0000313" key="3">
    <source>
        <dbReference type="Proteomes" id="UP000813444"/>
    </source>
</evidence>
<feature type="region of interest" description="Disordered" evidence="1">
    <location>
        <begin position="84"/>
        <end position="107"/>
    </location>
</feature>
<name>A0A8K0WR28_9HYPO</name>
<feature type="compositionally biased region" description="Polar residues" evidence="1">
    <location>
        <begin position="92"/>
        <end position="104"/>
    </location>
</feature>
<organism evidence="2 3">
    <name type="scientific">Stachybotrys elegans</name>
    <dbReference type="NCBI Taxonomy" id="80388"/>
    <lineage>
        <taxon>Eukaryota</taxon>
        <taxon>Fungi</taxon>
        <taxon>Dikarya</taxon>
        <taxon>Ascomycota</taxon>
        <taxon>Pezizomycotina</taxon>
        <taxon>Sordariomycetes</taxon>
        <taxon>Hypocreomycetidae</taxon>
        <taxon>Hypocreales</taxon>
        <taxon>Stachybotryaceae</taxon>
        <taxon>Stachybotrys</taxon>
    </lineage>
</organism>
<feature type="region of interest" description="Disordered" evidence="1">
    <location>
        <begin position="228"/>
        <end position="414"/>
    </location>
</feature>
<comment type="caution">
    <text evidence="2">The sequence shown here is derived from an EMBL/GenBank/DDBJ whole genome shotgun (WGS) entry which is preliminary data.</text>
</comment>
<evidence type="ECO:0000256" key="1">
    <source>
        <dbReference type="SAM" id="MobiDB-lite"/>
    </source>
</evidence>
<feature type="compositionally biased region" description="Basic and acidic residues" evidence="1">
    <location>
        <begin position="1"/>
        <end position="12"/>
    </location>
</feature>
<dbReference type="EMBL" id="JAGPNK010000007">
    <property type="protein sequence ID" value="KAH7318759.1"/>
    <property type="molecule type" value="Genomic_DNA"/>
</dbReference>
<sequence>MLAAHRDQENLVHAHQQVQSKQHPKTPGARFPKTPHKFPGNDENAPTIFAGKSGIKNVIKPSENDILMTKGKGARQALITPSDNRMRAPLGNKTTNAKAKTGPSNGVKDIVKELEKAQKPTTIQKPKQKPVELAPVAFSVKADSSDGGDEEEEPEYAPANPEPLPYQSDVLPPGGLTTKGLRRENMFKGYYEHFYNPIDDNGVSRKDKEFRKEMDLVMKMAEERNAKEMDALDWNVEDATETAQPRQKKQVAAQSSELAVKKTRQKYPATITSRRAASALSVTSDTDRSTKPRPASAATTTRKPPSTALRTNVKSRAPLANAGPSNSTAETASRTTLGYNKGRSASSLVHGRPQPKQAVPSRTTKPAITPDKMSELTITPARVRQAALSQQESKPAPAFTSIFDLDGDDEDLPPMRKPAFLMDDDDEEEFELKLEF</sequence>
<dbReference type="Proteomes" id="UP000813444">
    <property type="component" value="Unassembled WGS sequence"/>
</dbReference>
<keyword evidence="3" id="KW-1185">Reference proteome</keyword>
<feature type="compositionally biased region" description="Polar residues" evidence="1">
    <location>
        <begin position="323"/>
        <end position="347"/>
    </location>
</feature>
<gene>
    <name evidence="2" type="ORF">B0I35DRAFT_409596</name>
</gene>
<proteinExistence type="predicted"/>
<feature type="region of interest" description="Disordered" evidence="1">
    <location>
        <begin position="1"/>
        <end position="45"/>
    </location>
</feature>
<dbReference type="OrthoDB" id="5327145at2759"/>
<dbReference type="AlphaFoldDB" id="A0A8K0WR28"/>
<feature type="region of interest" description="Disordered" evidence="1">
    <location>
        <begin position="141"/>
        <end position="172"/>
    </location>
</feature>
<feature type="compositionally biased region" description="Acidic residues" evidence="1">
    <location>
        <begin position="146"/>
        <end position="155"/>
    </location>
</feature>
<reference evidence="2" key="1">
    <citation type="journal article" date="2021" name="Nat. Commun.">
        <title>Genetic determinants of endophytism in the Arabidopsis root mycobiome.</title>
        <authorList>
            <person name="Mesny F."/>
            <person name="Miyauchi S."/>
            <person name="Thiergart T."/>
            <person name="Pickel B."/>
            <person name="Atanasova L."/>
            <person name="Karlsson M."/>
            <person name="Huettel B."/>
            <person name="Barry K.W."/>
            <person name="Haridas S."/>
            <person name="Chen C."/>
            <person name="Bauer D."/>
            <person name="Andreopoulos W."/>
            <person name="Pangilinan J."/>
            <person name="LaButti K."/>
            <person name="Riley R."/>
            <person name="Lipzen A."/>
            <person name="Clum A."/>
            <person name="Drula E."/>
            <person name="Henrissat B."/>
            <person name="Kohler A."/>
            <person name="Grigoriev I.V."/>
            <person name="Martin F.M."/>
            <person name="Hacquard S."/>
        </authorList>
    </citation>
    <scope>NUCLEOTIDE SEQUENCE</scope>
    <source>
        <strain evidence="2">MPI-CAGE-CH-0235</strain>
    </source>
</reference>
<feature type="compositionally biased region" description="Polar residues" evidence="1">
    <location>
        <begin position="297"/>
        <end position="314"/>
    </location>
</feature>
<accession>A0A8K0WR28</accession>